<dbReference type="PANTHER" id="PTHR24300">
    <property type="entry name" value="CYTOCHROME P450 508A4-RELATED"/>
    <property type="match status" value="1"/>
</dbReference>
<dbReference type="Pfam" id="PF00067">
    <property type="entry name" value="p450"/>
    <property type="match status" value="1"/>
</dbReference>
<dbReference type="STRING" id="28377.ENSACAP00000010608"/>
<reference evidence="12" key="3">
    <citation type="submission" date="2025-09" db="UniProtKB">
        <authorList>
            <consortium name="Ensembl"/>
        </authorList>
    </citation>
    <scope>IDENTIFICATION</scope>
</reference>
<dbReference type="PRINTS" id="PR00463">
    <property type="entry name" value="EP450I"/>
</dbReference>
<dbReference type="PANTHER" id="PTHR24300:SF411">
    <property type="entry name" value="CYTOCHROME P450, FAMILY 2, SUBFAMILY AB, POLYPEPTIDE 4-RELATED"/>
    <property type="match status" value="1"/>
</dbReference>
<dbReference type="InParanoid" id="H9GGT6"/>
<keyword evidence="5 10" id="KW-0479">Metal-binding</keyword>
<evidence type="ECO:0000256" key="2">
    <source>
        <dbReference type="ARBA" id="ARBA00004370"/>
    </source>
</evidence>
<name>H9GGT6_ANOCA</name>
<dbReference type="Proteomes" id="UP000001646">
    <property type="component" value="Unplaced"/>
</dbReference>
<dbReference type="HOGENOM" id="CLU_001570_22_3_1"/>
<keyword evidence="7 10" id="KW-0408">Iron</keyword>
<reference evidence="12" key="1">
    <citation type="submission" date="2009-12" db="EMBL/GenBank/DDBJ databases">
        <title>The Genome Sequence of Anolis carolinensis (Green Anole Lizard).</title>
        <authorList>
            <consortium name="The Genome Sequencing Platform"/>
            <person name="Di Palma F."/>
            <person name="Alfoldi J."/>
            <person name="Heiman D."/>
            <person name="Young S."/>
            <person name="Grabherr M."/>
            <person name="Johnson J."/>
            <person name="Lander E.S."/>
            <person name="Lindblad-Toh K."/>
        </authorList>
    </citation>
    <scope>NUCLEOTIDE SEQUENCE [LARGE SCALE GENOMIC DNA]</scope>
    <source>
        <strain evidence="12">JBL SC #1</strain>
    </source>
</reference>
<accession>H9GGT6</accession>
<feature type="binding site" description="axial binding residue" evidence="10">
    <location>
        <position position="403"/>
    </location>
    <ligand>
        <name>heme</name>
        <dbReference type="ChEBI" id="CHEBI:30413"/>
    </ligand>
    <ligandPart>
        <name>Fe</name>
        <dbReference type="ChEBI" id="CHEBI:18248"/>
    </ligandPart>
</feature>
<dbReference type="AlphaFoldDB" id="H9GGT6"/>
<keyword evidence="8 11" id="KW-0503">Monooxygenase</keyword>
<proteinExistence type="inferred from homology"/>
<evidence type="ECO:0000256" key="4">
    <source>
        <dbReference type="ARBA" id="ARBA00022617"/>
    </source>
</evidence>
<dbReference type="GO" id="GO:0005737">
    <property type="term" value="C:cytoplasm"/>
    <property type="evidence" value="ECO:0000318"/>
    <property type="project" value="GO_Central"/>
</dbReference>
<comment type="subcellular location">
    <subcellularLocation>
        <location evidence="2">Membrane</location>
    </subcellularLocation>
</comment>
<dbReference type="PRINTS" id="PR00385">
    <property type="entry name" value="P450"/>
</dbReference>
<evidence type="ECO:0008006" key="14">
    <source>
        <dbReference type="Google" id="ProtNLM"/>
    </source>
</evidence>
<protein>
    <recommendedName>
        <fullName evidence="14">Cytochrome P450 2J2-like</fullName>
    </recommendedName>
</protein>
<evidence type="ECO:0000256" key="6">
    <source>
        <dbReference type="ARBA" id="ARBA00023002"/>
    </source>
</evidence>
<dbReference type="Gene3D" id="1.10.630.10">
    <property type="entry name" value="Cytochrome P450"/>
    <property type="match status" value="1"/>
</dbReference>
<dbReference type="Bgee" id="ENSACAG00000010564">
    <property type="expression patterns" value="Expressed in skeletal muscle tissue and 1 other cell type or tissue"/>
</dbReference>
<dbReference type="GO" id="GO:0016712">
    <property type="term" value="F:oxidoreductase activity, acting on paired donors, with incorporation or reduction of molecular oxygen, reduced flavin or flavoprotein as one donor, and incorporation of one atom of oxygen"/>
    <property type="evidence" value="ECO:0000318"/>
    <property type="project" value="GO_Central"/>
</dbReference>
<dbReference type="GeneTree" id="ENSGT00940000163166"/>
<dbReference type="GO" id="GO:0006082">
    <property type="term" value="P:organic acid metabolic process"/>
    <property type="evidence" value="ECO:0000318"/>
    <property type="project" value="GO_Central"/>
</dbReference>
<keyword evidence="6 11" id="KW-0560">Oxidoreductase</keyword>
<comment type="cofactor">
    <cofactor evidence="1 10">
        <name>heme</name>
        <dbReference type="ChEBI" id="CHEBI:30413"/>
    </cofactor>
</comment>
<keyword evidence="9" id="KW-0472">Membrane</keyword>
<dbReference type="InterPro" id="IPR001128">
    <property type="entry name" value="Cyt_P450"/>
</dbReference>
<sequence>MPFPILGTLWCFGFCWQQNTLSKLSKVYGKVFTIWVGPMPIVVVNGFHAVKQVLINQAEETNWRVVTPFIRDSMKGKGILFSSGPAWKEQRRFAMATLRSLGLGRKSLEHRVQEEAGKLVEIFSSKEGKAFDPSLPLFHSISNVISSVVFGHYFSIHDETFCKLIECIEYMAQFFLSTFHLLYELSPWLMRHLPGPHQKAFSCLEFIHLFGRNEIQKHLEKKKPEDEPQDFIDFYLDEIDRKKQDPTSTFDEDNLVYVIYDLFTAGTDTVATTLRWALLFMVVHPDVQEKIQEEIDTVLTPFQRIFYEDRKNMPYTNAVIHEIQRFKFVLLVGTFRLCAKDAAVLGFPIKKGTVIAPDIASALYDPEQWETPHQFNPNHFLDKDGKFFTRDAFIPFSIGQRLCLGENLAKMELFLFLTNLLQAFTLQQPEGTKEPSTRPVQGRFAVQPSPYMICAVPRKAAA</sequence>
<dbReference type="GO" id="GO:0006805">
    <property type="term" value="P:xenobiotic metabolic process"/>
    <property type="evidence" value="ECO:0000318"/>
    <property type="project" value="GO_Central"/>
</dbReference>
<dbReference type="GeneID" id="100565196"/>
<evidence type="ECO:0000256" key="1">
    <source>
        <dbReference type="ARBA" id="ARBA00001971"/>
    </source>
</evidence>
<evidence type="ECO:0000313" key="12">
    <source>
        <dbReference type="Ensembl" id="ENSACAP00000010608.3"/>
    </source>
</evidence>
<evidence type="ECO:0000256" key="10">
    <source>
        <dbReference type="PIRSR" id="PIRSR602401-1"/>
    </source>
</evidence>
<gene>
    <name evidence="12" type="primary">LOC100565196</name>
</gene>
<dbReference type="Ensembl" id="ENSACAT00000010827.3">
    <property type="protein sequence ID" value="ENSACAP00000010608.3"/>
    <property type="gene ID" value="ENSACAG00000010564.3"/>
</dbReference>
<dbReference type="KEGG" id="acs:100565196"/>
<dbReference type="GO" id="GO:0020037">
    <property type="term" value="F:heme binding"/>
    <property type="evidence" value="ECO:0000318"/>
    <property type="project" value="GO_Central"/>
</dbReference>
<dbReference type="FunFam" id="1.10.630.10:FF:000004">
    <property type="entry name" value="cytochrome P450 2D15 isoform X1"/>
    <property type="match status" value="1"/>
</dbReference>
<keyword evidence="13" id="KW-1185">Reference proteome</keyword>
<dbReference type="SUPFAM" id="SSF48264">
    <property type="entry name" value="Cytochrome P450"/>
    <property type="match status" value="1"/>
</dbReference>
<dbReference type="OrthoDB" id="1055148at2759"/>
<organism evidence="12 13">
    <name type="scientific">Anolis carolinensis</name>
    <name type="common">Green anole</name>
    <name type="synonym">American chameleon</name>
    <dbReference type="NCBI Taxonomy" id="28377"/>
    <lineage>
        <taxon>Eukaryota</taxon>
        <taxon>Metazoa</taxon>
        <taxon>Chordata</taxon>
        <taxon>Craniata</taxon>
        <taxon>Vertebrata</taxon>
        <taxon>Euteleostomi</taxon>
        <taxon>Lepidosauria</taxon>
        <taxon>Squamata</taxon>
        <taxon>Bifurcata</taxon>
        <taxon>Unidentata</taxon>
        <taxon>Episquamata</taxon>
        <taxon>Toxicofera</taxon>
        <taxon>Iguania</taxon>
        <taxon>Dactyloidae</taxon>
        <taxon>Anolis</taxon>
    </lineage>
</organism>
<keyword evidence="4 10" id="KW-0349">Heme</keyword>
<dbReference type="InterPro" id="IPR036396">
    <property type="entry name" value="Cyt_P450_sf"/>
</dbReference>
<dbReference type="InterPro" id="IPR017972">
    <property type="entry name" value="Cyt_P450_CS"/>
</dbReference>
<evidence type="ECO:0000256" key="7">
    <source>
        <dbReference type="ARBA" id="ARBA00023004"/>
    </source>
</evidence>
<dbReference type="InterPro" id="IPR002401">
    <property type="entry name" value="Cyt_P450_E_grp-I"/>
</dbReference>
<dbReference type="eggNOG" id="KOG0156">
    <property type="taxonomic scope" value="Eukaryota"/>
</dbReference>
<evidence type="ECO:0000256" key="8">
    <source>
        <dbReference type="ARBA" id="ARBA00023033"/>
    </source>
</evidence>
<evidence type="ECO:0000256" key="3">
    <source>
        <dbReference type="ARBA" id="ARBA00010617"/>
    </source>
</evidence>
<evidence type="ECO:0000313" key="13">
    <source>
        <dbReference type="Proteomes" id="UP000001646"/>
    </source>
</evidence>
<dbReference type="GO" id="GO:0005506">
    <property type="term" value="F:iron ion binding"/>
    <property type="evidence" value="ECO:0007669"/>
    <property type="project" value="InterPro"/>
</dbReference>
<dbReference type="PROSITE" id="PS00086">
    <property type="entry name" value="CYTOCHROME_P450"/>
    <property type="match status" value="1"/>
</dbReference>
<dbReference type="GO" id="GO:0016020">
    <property type="term" value="C:membrane"/>
    <property type="evidence" value="ECO:0007669"/>
    <property type="project" value="UniProtKB-SubCell"/>
</dbReference>
<comment type="similarity">
    <text evidence="3 11">Belongs to the cytochrome P450 family.</text>
</comment>
<evidence type="ECO:0000256" key="11">
    <source>
        <dbReference type="RuleBase" id="RU000461"/>
    </source>
</evidence>
<evidence type="ECO:0000256" key="9">
    <source>
        <dbReference type="ARBA" id="ARBA00023136"/>
    </source>
</evidence>
<dbReference type="InterPro" id="IPR050182">
    <property type="entry name" value="Cytochrome_P450_fam2"/>
</dbReference>
<evidence type="ECO:0000256" key="5">
    <source>
        <dbReference type="ARBA" id="ARBA00022723"/>
    </source>
</evidence>
<reference evidence="12" key="2">
    <citation type="submission" date="2025-08" db="UniProtKB">
        <authorList>
            <consortium name="Ensembl"/>
        </authorList>
    </citation>
    <scope>IDENTIFICATION</scope>
</reference>